<evidence type="ECO:0000256" key="2">
    <source>
        <dbReference type="ARBA" id="ARBA00022723"/>
    </source>
</evidence>
<keyword evidence="11" id="KW-1185">Reference proteome</keyword>
<evidence type="ECO:0000256" key="3">
    <source>
        <dbReference type="ARBA" id="ARBA00022741"/>
    </source>
</evidence>
<dbReference type="GO" id="GO:0046872">
    <property type="term" value="F:metal ion binding"/>
    <property type="evidence" value="ECO:0007669"/>
    <property type="project" value="UniProtKB-KW"/>
</dbReference>
<feature type="domain" description="AAA+ ATPase" evidence="9">
    <location>
        <begin position="37"/>
        <end position="176"/>
    </location>
</feature>
<dbReference type="InterPro" id="IPR012763">
    <property type="entry name" value="DNA_pol_III_sug/sutau_N"/>
</dbReference>
<evidence type="ECO:0000313" key="10">
    <source>
        <dbReference type="EMBL" id="QBF34691.1"/>
    </source>
</evidence>
<dbReference type="KEGG" id="mphi:EG856_02020"/>
<protein>
    <recommendedName>
        <fullName evidence="8">DNA polymerase III subunit gamma/tau</fullName>
        <ecNumber evidence="8">2.7.7.7</ecNumber>
    </recommendedName>
</protein>
<keyword evidence="2" id="KW-0479">Metal-binding</keyword>
<name>A0A4P6MS70_9BACT</name>
<comment type="subunit">
    <text evidence="8">DNA polymerase III contains a core (composed of alpha, epsilon and theta chains) that associates with a tau subunit. This core dimerizes to form the POLIII' complex. PolIII' associates with the gamma complex (composed of gamma, delta, delta', psi and chi chains) and with the beta chain to form the complete DNA polymerase III complex.</text>
</comment>
<reference evidence="10 11" key="1">
    <citation type="submission" date="2019-01" db="EMBL/GenBank/DDBJ databases">
        <title>Complete sequence and annotation of the Mycoplasma phocirhinis strain 852T genome.</title>
        <authorList>
            <person name="Frasca S.Jr."/>
            <person name="Kutish G.F."/>
            <person name="Castellanos Gell J."/>
            <person name="Michaels D.L."/>
            <person name="Brown D.R."/>
        </authorList>
    </citation>
    <scope>NUCLEOTIDE SEQUENCE [LARGE SCALE GENOMIC DNA]</scope>
    <source>
        <strain evidence="10 11">852</strain>
    </source>
</reference>
<evidence type="ECO:0000259" key="9">
    <source>
        <dbReference type="SMART" id="SM00382"/>
    </source>
</evidence>
<dbReference type="InterPro" id="IPR008921">
    <property type="entry name" value="DNA_pol3_clamp-load_cplx_C"/>
</dbReference>
<dbReference type="CDD" id="cd18137">
    <property type="entry name" value="HLD_clamp_pol_III_gamma_tau"/>
    <property type="match status" value="1"/>
</dbReference>
<dbReference type="InterPro" id="IPR001270">
    <property type="entry name" value="ClpA/B"/>
</dbReference>
<keyword evidence="3 8" id="KW-0547">Nucleotide-binding</keyword>
<dbReference type="InterPro" id="IPR027417">
    <property type="entry name" value="P-loop_NTPase"/>
</dbReference>
<dbReference type="AlphaFoldDB" id="A0A4P6MS70"/>
<evidence type="ECO:0000256" key="7">
    <source>
        <dbReference type="ARBA" id="ARBA00049244"/>
    </source>
</evidence>
<keyword evidence="5 8" id="KW-0067">ATP-binding</keyword>
<evidence type="ECO:0000256" key="4">
    <source>
        <dbReference type="ARBA" id="ARBA00022833"/>
    </source>
</evidence>
<dbReference type="PANTHER" id="PTHR11669">
    <property type="entry name" value="REPLICATION FACTOR C / DNA POLYMERASE III GAMMA-TAU SUBUNIT"/>
    <property type="match status" value="1"/>
</dbReference>
<dbReference type="SUPFAM" id="SSF48019">
    <property type="entry name" value="post-AAA+ oligomerization domain-like"/>
    <property type="match status" value="1"/>
</dbReference>
<dbReference type="RefSeq" id="WP_130429468.1">
    <property type="nucleotide sequence ID" value="NZ_CP034841.1"/>
</dbReference>
<dbReference type="GO" id="GO:0009360">
    <property type="term" value="C:DNA polymerase III complex"/>
    <property type="evidence" value="ECO:0007669"/>
    <property type="project" value="InterPro"/>
</dbReference>
<gene>
    <name evidence="8 10" type="primary">dnaX</name>
    <name evidence="10" type="ORF">EG856_02020</name>
</gene>
<dbReference type="SUPFAM" id="SSF52540">
    <property type="entry name" value="P-loop containing nucleoside triphosphate hydrolases"/>
    <property type="match status" value="1"/>
</dbReference>
<keyword evidence="8 10" id="KW-0548">Nucleotidyltransferase</keyword>
<dbReference type="InterPro" id="IPR045085">
    <property type="entry name" value="HLD_clamp_pol_III_gamma_tau"/>
</dbReference>
<dbReference type="PANTHER" id="PTHR11669:SF0">
    <property type="entry name" value="PROTEIN STICHEL-LIKE 2"/>
    <property type="match status" value="1"/>
</dbReference>
<comment type="similarity">
    <text evidence="1 8">Belongs to the DnaX/STICHEL family.</text>
</comment>
<dbReference type="Pfam" id="PF22608">
    <property type="entry name" value="DNAX_ATPase_lid"/>
    <property type="match status" value="1"/>
</dbReference>
<dbReference type="SMART" id="SM00382">
    <property type="entry name" value="AAA"/>
    <property type="match status" value="1"/>
</dbReference>
<accession>A0A4P6MS70</accession>
<evidence type="ECO:0000256" key="6">
    <source>
        <dbReference type="ARBA" id="ARBA00022932"/>
    </source>
</evidence>
<dbReference type="FunFam" id="1.10.8.60:FF:000013">
    <property type="entry name" value="DNA polymerase III subunit gamma/tau"/>
    <property type="match status" value="1"/>
</dbReference>
<keyword evidence="8 10" id="KW-0808">Transferase</keyword>
<dbReference type="EMBL" id="CP034841">
    <property type="protein sequence ID" value="QBF34691.1"/>
    <property type="molecule type" value="Genomic_DNA"/>
</dbReference>
<dbReference type="Gene3D" id="1.20.272.10">
    <property type="match status" value="1"/>
</dbReference>
<dbReference type="OrthoDB" id="9810148at2"/>
<keyword evidence="6 8" id="KW-0239">DNA-directed DNA polymerase</keyword>
<evidence type="ECO:0000256" key="5">
    <source>
        <dbReference type="ARBA" id="ARBA00022840"/>
    </source>
</evidence>
<organism evidence="10 11">
    <name type="scientific">Mycoplasmopsis phocirhinis</name>
    <dbReference type="NCBI Taxonomy" id="142650"/>
    <lineage>
        <taxon>Bacteria</taxon>
        <taxon>Bacillati</taxon>
        <taxon>Mycoplasmatota</taxon>
        <taxon>Mycoplasmoidales</taxon>
        <taxon>Metamycoplasmataceae</taxon>
        <taxon>Mycoplasmopsis</taxon>
    </lineage>
</organism>
<dbReference type="PRINTS" id="PR00300">
    <property type="entry name" value="CLPPROTEASEA"/>
</dbReference>
<dbReference type="CDD" id="cd00009">
    <property type="entry name" value="AAA"/>
    <property type="match status" value="1"/>
</dbReference>
<keyword evidence="4" id="KW-0862">Zinc</keyword>
<dbReference type="GO" id="GO:0003887">
    <property type="term" value="F:DNA-directed DNA polymerase activity"/>
    <property type="evidence" value="ECO:0007669"/>
    <property type="project" value="UniProtKB-KW"/>
</dbReference>
<dbReference type="NCBIfam" id="TIGR02397">
    <property type="entry name" value="dnaX_nterm"/>
    <property type="match status" value="1"/>
</dbReference>
<comment type="function">
    <text evidence="8">DNA polymerase III is a complex, multichain enzyme responsible for most of the replicative synthesis in bacteria. This DNA polymerase also exhibits 3' to 5' exonuclease activity.</text>
</comment>
<dbReference type="Gene3D" id="3.40.50.300">
    <property type="entry name" value="P-loop containing nucleotide triphosphate hydrolases"/>
    <property type="match status" value="1"/>
</dbReference>
<dbReference type="InterPro" id="IPR003593">
    <property type="entry name" value="AAA+_ATPase"/>
</dbReference>
<dbReference type="Gene3D" id="1.10.8.60">
    <property type="match status" value="1"/>
</dbReference>
<evidence type="ECO:0000256" key="1">
    <source>
        <dbReference type="ARBA" id="ARBA00006360"/>
    </source>
</evidence>
<dbReference type="Proteomes" id="UP000289326">
    <property type="component" value="Chromosome"/>
</dbReference>
<proteinExistence type="inferred from homology"/>
<dbReference type="GO" id="GO:0006261">
    <property type="term" value="P:DNA-templated DNA replication"/>
    <property type="evidence" value="ECO:0007669"/>
    <property type="project" value="TreeGrafter"/>
</dbReference>
<sequence length="614" mass="70499">MIYKALYRKYRPRTFDEVKGQEHIVQTLKNIILNHKISHAYLFCGPRGVGKTSVAKIFASTLNCAHEQNLTKICDYCLTNSDTNFDIIEMDAASNNGVKEIRELRDKIQNQPANGKYKVYIIDEVHMLSKGAFNALLKTLEEPPAHAIFILATTDPQKIPLTILSRVQRYNFRKISLDVIITQLKNVLTKENIKFEDEALTYIARLAAGGLRDALSIADQALAYGNGKISLQDIIYAFGISSNNNLVFILNNLFLGKINDVLELFENLKNAGLDPYHFAAGLMAVLKDYLIFNKTFDPMLMELLNESDIETIVFDINYAFKSMDIIYKLNKDLIYSQTQFQLIELALIKMANSVENSNINTEQNAKNNIYQNLEHKGEKMPKNKLEDTVKIALEQTQEMLIEANDQMENTLEINNDILSQSEQFLDDEGLISTAEFSIDDISVNESKSFKLIPNYRIEYKNKKDYVDNLDEDFLVNLLNISNREILDKYKEKINILSQIHLDQHQRNFAEALKDARLYSAGEKFMLFGLKEDPSALKYLEDVSKISLFQNFVAQYFDDYKHIFLVSDLAKLKRAAKTITELFNTNQRPKPIILGDVEFDKHLTPTKMLFEELND</sequence>
<keyword evidence="8" id="KW-0235">DNA replication</keyword>
<evidence type="ECO:0000313" key="11">
    <source>
        <dbReference type="Proteomes" id="UP000289326"/>
    </source>
</evidence>
<evidence type="ECO:0000256" key="8">
    <source>
        <dbReference type="RuleBase" id="RU364063"/>
    </source>
</evidence>
<comment type="catalytic activity">
    <reaction evidence="7 8">
        <text>DNA(n) + a 2'-deoxyribonucleoside 5'-triphosphate = DNA(n+1) + diphosphate</text>
        <dbReference type="Rhea" id="RHEA:22508"/>
        <dbReference type="Rhea" id="RHEA-COMP:17339"/>
        <dbReference type="Rhea" id="RHEA-COMP:17340"/>
        <dbReference type="ChEBI" id="CHEBI:33019"/>
        <dbReference type="ChEBI" id="CHEBI:61560"/>
        <dbReference type="ChEBI" id="CHEBI:173112"/>
        <dbReference type="EC" id="2.7.7.7"/>
    </reaction>
</comment>
<dbReference type="GO" id="GO:0003677">
    <property type="term" value="F:DNA binding"/>
    <property type="evidence" value="ECO:0007669"/>
    <property type="project" value="InterPro"/>
</dbReference>
<dbReference type="NCBIfam" id="NF004046">
    <property type="entry name" value="PRK05563.1"/>
    <property type="match status" value="1"/>
</dbReference>
<dbReference type="InterPro" id="IPR050238">
    <property type="entry name" value="DNA_Rep/Repair_Clamp_Loader"/>
</dbReference>
<dbReference type="FunFam" id="3.40.50.300:FF:000014">
    <property type="entry name" value="DNA polymerase III subunit gamma/tau"/>
    <property type="match status" value="1"/>
</dbReference>
<dbReference type="Pfam" id="PF13177">
    <property type="entry name" value="DNA_pol3_delta2"/>
    <property type="match status" value="1"/>
</dbReference>
<dbReference type="EC" id="2.7.7.7" evidence="8"/>
<dbReference type="GO" id="GO:0005524">
    <property type="term" value="F:ATP binding"/>
    <property type="evidence" value="ECO:0007669"/>
    <property type="project" value="UniProtKB-KW"/>
</dbReference>